<dbReference type="Pfam" id="PF00905">
    <property type="entry name" value="Transpeptidase"/>
    <property type="match status" value="1"/>
</dbReference>
<dbReference type="Gene3D" id="3.30.1390.30">
    <property type="entry name" value="Penicillin-binding protein 2a, domain 3"/>
    <property type="match status" value="1"/>
</dbReference>
<keyword evidence="17" id="KW-1185">Reference proteome</keyword>
<keyword evidence="11" id="KW-1133">Transmembrane helix</keyword>
<feature type="domain" description="Penicillin-binding protein dimerisation" evidence="15">
    <location>
        <begin position="46"/>
        <end position="208"/>
    </location>
</feature>
<dbReference type="GO" id="GO:0006508">
    <property type="term" value="P:proteolysis"/>
    <property type="evidence" value="ECO:0007669"/>
    <property type="project" value="UniProtKB-KW"/>
</dbReference>
<name>A0A1E5SJE5_9FLAO</name>
<evidence type="ECO:0000313" key="16">
    <source>
        <dbReference type="EMBL" id="OEJ99245.1"/>
    </source>
</evidence>
<dbReference type="AlphaFoldDB" id="A0A1E5SJE5"/>
<dbReference type="InterPro" id="IPR005311">
    <property type="entry name" value="PBP_dimer"/>
</dbReference>
<evidence type="ECO:0000256" key="9">
    <source>
        <dbReference type="ARBA" id="ARBA00022960"/>
    </source>
</evidence>
<evidence type="ECO:0000256" key="7">
    <source>
        <dbReference type="ARBA" id="ARBA00022692"/>
    </source>
</evidence>
<dbReference type="OrthoDB" id="9766847at2"/>
<evidence type="ECO:0000259" key="14">
    <source>
        <dbReference type="Pfam" id="PF00905"/>
    </source>
</evidence>
<evidence type="ECO:0000256" key="6">
    <source>
        <dbReference type="ARBA" id="ARBA00022670"/>
    </source>
</evidence>
<protein>
    <submittedName>
        <fullName evidence="16">Penicillin-binding protein 2</fullName>
    </submittedName>
</protein>
<dbReference type="GO" id="GO:0009252">
    <property type="term" value="P:peptidoglycan biosynthetic process"/>
    <property type="evidence" value="ECO:0007669"/>
    <property type="project" value="UniProtKB-KW"/>
</dbReference>
<organism evidence="16 17">
    <name type="scientific">Flavivirga aquatica</name>
    <dbReference type="NCBI Taxonomy" id="1849968"/>
    <lineage>
        <taxon>Bacteria</taxon>
        <taxon>Pseudomonadati</taxon>
        <taxon>Bacteroidota</taxon>
        <taxon>Flavobacteriia</taxon>
        <taxon>Flavobacteriales</taxon>
        <taxon>Flavobacteriaceae</taxon>
        <taxon>Flavivirga</taxon>
    </lineage>
</organism>
<evidence type="ECO:0000256" key="2">
    <source>
        <dbReference type="ARBA" id="ARBA00004236"/>
    </source>
</evidence>
<evidence type="ECO:0000313" key="17">
    <source>
        <dbReference type="Proteomes" id="UP000095713"/>
    </source>
</evidence>
<evidence type="ECO:0000256" key="1">
    <source>
        <dbReference type="ARBA" id="ARBA00004167"/>
    </source>
</evidence>
<dbReference type="InterPro" id="IPR036138">
    <property type="entry name" value="PBP_dimer_sf"/>
</dbReference>
<evidence type="ECO:0000256" key="13">
    <source>
        <dbReference type="ARBA" id="ARBA00023316"/>
    </source>
</evidence>
<keyword evidence="6" id="KW-0645">Protease</keyword>
<dbReference type="GO" id="GO:0071555">
    <property type="term" value="P:cell wall organization"/>
    <property type="evidence" value="ECO:0007669"/>
    <property type="project" value="UniProtKB-KW"/>
</dbReference>
<dbReference type="InterPro" id="IPR050515">
    <property type="entry name" value="Beta-lactam/transpept"/>
</dbReference>
<evidence type="ECO:0000259" key="15">
    <source>
        <dbReference type="Pfam" id="PF03717"/>
    </source>
</evidence>
<dbReference type="SUPFAM" id="SSF56519">
    <property type="entry name" value="Penicillin binding protein dimerisation domain"/>
    <property type="match status" value="1"/>
</dbReference>
<dbReference type="InterPro" id="IPR012338">
    <property type="entry name" value="Beta-lactam/transpept-like"/>
</dbReference>
<dbReference type="Pfam" id="PF03717">
    <property type="entry name" value="PBP_dimer"/>
    <property type="match status" value="1"/>
</dbReference>
<dbReference type="GO" id="GO:0009002">
    <property type="term" value="F:serine-type D-Ala-D-Ala carboxypeptidase activity"/>
    <property type="evidence" value="ECO:0007669"/>
    <property type="project" value="InterPro"/>
</dbReference>
<sequence length="643" mass="73342">MRQFLLFASIILVGLLFISRLFYLQIYNSSAHNLFDDNAIRKVYDYPKRGFVYDRNGELLVANQPSYDVMVIPREVEPLDTIEFCSLLKINKEQFIKKYNRAYRYSPRLRSVFVSHLSKEDHAVLQEKMRKYSGFYIQKRSLRLYQTSIGANVLGDIGEVNNSNIRKDAYYKMGDLIGKQGVEASYESTLRGVKGIKFIQKDRFNRNIGPYKDGKFDTIPKPGKDITITIDSKLQAYGELLMQNKRGGIIAIEPSSGEILAMVAAPTYDPNILVGRKRSKNFTKLHNDSIAKPLFNRSLKGVYEPGSPFKLMNALIALQENVISPTERVTCYKGYKYGNRFMKCHCNYGTKNDMISGIQRSCNAYFSNAYRKILDKDGNASKGIDNWSNHAKSFGLGKYLNNDLYVGAKGRIPNREYYKYAYPKTFYSTYTISNAIGQGEVATTPIQLANMVAAIANRGHYYTPHIIKSIEDEKLPEQFTKPKHTTINKEHFEPVIEGMLQVYKKGTAATLQVKDIDICGKTGTVENFAIIDSLKTQLTDHSIFVAFAPKDNPKIALAVFVENGYWGSRFAGRIASLLIEKHIKGYITRKDLEEWILKHSLENEYAKPYSGEPFLINGRTTLQTIEDSEYQQLQEHLKKLQNP</sequence>
<dbReference type="Gene3D" id="3.90.1310.10">
    <property type="entry name" value="Penicillin-binding protein 2a (Domain 2)"/>
    <property type="match status" value="1"/>
</dbReference>
<dbReference type="Proteomes" id="UP000095713">
    <property type="component" value="Unassembled WGS sequence"/>
</dbReference>
<dbReference type="NCBIfam" id="TIGR03423">
    <property type="entry name" value="pbp2_mrdA"/>
    <property type="match status" value="1"/>
</dbReference>
<dbReference type="SUPFAM" id="SSF56601">
    <property type="entry name" value="beta-lactamase/transpeptidase-like"/>
    <property type="match status" value="1"/>
</dbReference>
<dbReference type="GO" id="GO:0071972">
    <property type="term" value="F:peptidoglycan L,D-transpeptidase activity"/>
    <property type="evidence" value="ECO:0007669"/>
    <property type="project" value="TreeGrafter"/>
</dbReference>
<keyword evidence="3" id="KW-1003">Cell membrane</keyword>
<dbReference type="GO" id="GO:0005886">
    <property type="term" value="C:plasma membrane"/>
    <property type="evidence" value="ECO:0007669"/>
    <property type="project" value="UniProtKB-SubCell"/>
</dbReference>
<comment type="subcellular location">
    <subcellularLocation>
        <location evidence="2">Cell membrane</location>
    </subcellularLocation>
    <subcellularLocation>
        <location evidence="1">Membrane</location>
        <topology evidence="1">Single-pass membrane protein</topology>
    </subcellularLocation>
</comment>
<dbReference type="PANTHER" id="PTHR30627:SF2">
    <property type="entry name" value="PEPTIDOGLYCAN D,D-TRANSPEPTIDASE MRDA"/>
    <property type="match status" value="1"/>
</dbReference>
<dbReference type="EMBL" id="MDJD01000054">
    <property type="protein sequence ID" value="OEJ99245.1"/>
    <property type="molecule type" value="Genomic_DNA"/>
</dbReference>
<dbReference type="Gene3D" id="3.40.710.10">
    <property type="entry name" value="DD-peptidase/beta-lactamase superfamily"/>
    <property type="match status" value="1"/>
</dbReference>
<evidence type="ECO:0000256" key="8">
    <source>
        <dbReference type="ARBA" id="ARBA00022801"/>
    </source>
</evidence>
<keyword evidence="5" id="KW-0121">Carboxypeptidase</keyword>
<dbReference type="FunFam" id="3.40.710.10:FF:000024">
    <property type="entry name" value="Penicillin-binding protein 2"/>
    <property type="match status" value="1"/>
</dbReference>
<dbReference type="STRING" id="1849968.A8C32_08740"/>
<dbReference type="InterPro" id="IPR017790">
    <property type="entry name" value="Penicillin-binding_protein_2"/>
</dbReference>
<feature type="domain" description="Penicillin-binding protein transpeptidase" evidence="14">
    <location>
        <begin position="247"/>
        <end position="576"/>
    </location>
</feature>
<reference evidence="16 17" key="1">
    <citation type="submission" date="2016-05" db="EMBL/GenBank/DDBJ databases">
        <title>Draft Genome Sequence of Algibacter sp. Strain SK-16 Isolated from the Surface Water of Aburatsubo Inlet.</title>
        <authorList>
            <person name="Wong S.-K."/>
            <person name="Yoshizawa S."/>
            <person name="Nakajima Y."/>
            <person name="Ogura Y."/>
            <person name="Tetsuya H."/>
            <person name="Hamasaki K."/>
        </authorList>
    </citation>
    <scope>NUCLEOTIDE SEQUENCE [LARGE SCALE GENOMIC DNA]</scope>
    <source>
        <strain evidence="16 17">SK-16</strain>
    </source>
</reference>
<dbReference type="GO" id="GO:0008360">
    <property type="term" value="P:regulation of cell shape"/>
    <property type="evidence" value="ECO:0007669"/>
    <property type="project" value="UniProtKB-KW"/>
</dbReference>
<evidence type="ECO:0000256" key="11">
    <source>
        <dbReference type="ARBA" id="ARBA00022989"/>
    </source>
</evidence>
<proteinExistence type="predicted"/>
<keyword evidence="10" id="KW-0573">Peptidoglycan synthesis</keyword>
<evidence type="ECO:0000256" key="3">
    <source>
        <dbReference type="ARBA" id="ARBA00022475"/>
    </source>
</evidence>
<evidence type="ECO:0000256" key="10">
    <source>
        <dbReference type="ARBA" id="ARBA00022984"/>
    </source>
</evidence>
<evidence type="ECO:0000256" key="12">
    <source>
        <dbReference type="ARBA" id="ARBA00023136"/>
    </source>
</evidence>
<keyword evidence="12" id="KW-0472">Membrane</keyword>
<evidence type="ECO:0000256" key="5">
    <source>
        <dbReference type="ARBA" id="ARBA00022645"/>
    </source>
</evidence>
<gene>
    <name evidence="16" type="ORF">A8C32_08740</name>
</gene>
<keyword evidence="13" id="KW-0961">Cell wall biogenesis/degradation</keyword>
<keyword evidence="9" id="KW-0133">Cell shape</keyword>
<dbReference type="GO" id="GO:0008658">
    <property type="term" value="F:penicillin binding"/>
    <property type="evidence" value="ECO:0007669"/>
    <property type="project" value="InterPro"/>
</dbReference>
<accession>A0A1E5SJE5</accession>
<dbReference type="RefSeq" id="WP_069831927.1">
    <property type="nucleotide sequence ID" value="NZ_MDJD01000054.1"/>
</dbReference>
<keyword evidence="7" id="KW-0812">Transmembrane</keyword>
<comment type="caution">
    <text evidence="16">The sequence shown here is derived from an EMBL/GenBank/DDBJ whole genome shotgun (WGS) entry which is preliminary data.</text>
</comment>
<dbReference type="PANTHER" id="PTHR30627">
    <property type="entry name" value="PEPTIDOGLYCAN D,D-TRANSPEPTIDASE"/>
    <property type="match status" value="1"/>
</dbReference>
<dbReference type="InterPro" id="IPR001460">
    <property type="entry name" value="PCN-bd_Tpept"/>
</dbReference>
<evidence type="ECO:0000256" key="4">
    <source>
        <dbReference type="ARBA" id="ARBA00022519"/>
    </source>
</evidence>
<keyword evidence="4" id="KW-0997">Cell inner membrane</keyword>
<keyword evidence="8" id="KW-0378">Hydrolase</keyword>